<dbReference type="CDD" id="cd06558">
    <property type="entry name" value="crotonase-like"/>
    <property type="match status" value="1"/>
</dbReference>
<accession>A0A7D8V1X9</accession>
<dbReference type="PANTHER" id="PTHR11941:SF54">
    <property type="entry name" value="ENOYL-COA HYDRATASE, MITOCHONDRIAL"/>
    <property type="match status" value="1"/>
</dbReference>
<dbReference type="PANTHER" id="PTHR11941">
    <property type="entry name" value="ENOYL-COA HYDRATASE-RELATED"/>
    <property type="match status" value="1"/>
</dbReference>
<sequence length="289" mass="30776">MRAYTTLARPSLTHIPRLGSPSRSVIALKGHSARLYSAAAEATLQVEDRDRVRWITLNRPKSHNAIAVRDLDDLAHAVESASDDPAVRAIAVQGAGKSFCAGMNTRAFEGLDRAGARAVISKVGRAVGSLRTSPKPTAVLLHGYVLGAGFELALAADFRVALPGTKVGLPETKVGIPSVLDAALLRDHVGLSLAKEMLLIGDVYPIEHLGPHFVNAVGGKEENGLQAAAAALLAKVTDLSPVAMKSQKELNEMWMNTPLKEAIDISIDVFADVFVDPATHEAIEKYNKK</sequence>
<dbReference type="Gene3D" id="3.90.226.10">
    <property type="entry name" value="2-enoyl-CoA Hydratase, Chain A, domain 1"/>
    <property type="match status" value="1"/>
</dbReference>
<keyword evidence="2" id="KW-1185">Reference proteome</keyword>
<dbReference type="SUPFAM" id="SSF52096">
    <property type="entry name" value="ClpP/crotonase"/>
    <property type="match status" value="1"/>
</dbReference>
<reference evidence="1 2" key="1">
    <citation type="journal article" date="2019" name="PLoS Genet.">
        <title>Convergent evolution of linked mating-type loci in basidiomycete fungi.</title>
        <authorList>
            <person name="Sun S."/>
            <person name="Coelho M.A."/>
            <person name="Heitman J."/>
            <person name="Nowrousian M."/>
        </authorList>
    </citation>
    <scope>NUCLEOTIDE SEQUENCE [LARGE SCALE GENOMIC DNA]</scope>
    <source>
        <strain evidence="1 2">CBS 4282</strain>
    </source>
</reference>
<protein>
    <recommendedName>
        <fullName evidence="3">Enoyl-CoA hydratase</fullName>
    </recommendedName>
</protein>
<dbReference type="Pfam" id="PF00378">
    <property type="entry name" value="ECH_1"/>
    <property type="match status" value="1"/>
</dbReference>
<evidence type="ECO:0000313" key="2">
    <source>
        <dbReference type="Proteomes" id="UP000473826"/>
    </source>
</evidence>
<dbReference type="InterPro" id="IPR029045">
    <property type="entry name" value="ClpP/crotonase-like_dom_sf"/>
</dbReference>
<dbReference type="OrthoDB" id="448450at2759"/>
<evidence type="ECO:0000313" key="1">
    <source>
        <dbReference type="EMBL" id="TXT10746.1"/>
    </source>
</evidence>
<proteinExistence type="predicted"/>
<name>A0A7D8V1X9_VANHU</name>
<evidence type="ECO:0008006" key="3">
    <source>
        <dbReference type="Google" id="ProtNLM"/>
    </source>
</evidence>
<dbReference type="Proteomes" id="UP000473826">
    <property type="component" value="Unassembled WGS sequence"/>
</dbReference>
<dbReference type="InterPro" id="IPR001753">
    <property type="entry name" value="Enoyl-CoA_hydra/iso"/>
</dbReference>
<dbReference type="GO" id="GO:0006635">
    <property type="term" value="P:fatty acid beta-oxidation"/>
    <property type="evidence" value="ECO:0007669"/>
    <property type="project" value="TreeGrafter"/>
</dbReference>
<comment type="caution">
    <text evidence="1">The sequence shown here is derived from an EMBL/GenBank/DDBJ whole genome shotgun (WGS) entry which is preliminary data.</text>
</comment>
<gene>
    <name evidence="1" type="ORF">VHUM_02251</name>
</gene>
<dbReference type="AlphaFoldDB" id="A0A7D8V1X9"/>
<dbReference type="EMBL" id="QKWK01000005">
    <property type="protein sequence ID" value="TXT10746.1"/>
    <property type="molecule type" value="Genomic_DNA"/>
</dbReference>
<organism evidence="1 2">
    <name type="scientific">Vanrija humicola</name>
    <name type="common">Yeast</name>
    <name type="synonym">Cryptococcus humicola</name>
    <dbReference type="NCBI Taxonomy" id="5417"/>
    <lineage>
        <taxon>Eukaryota</taxon>
        <taxon>Fungi</taxon>
        <taxon>Dikarya</taxon>
        <taxon>Basidiomycota</taxon>
        <taxon>Agaricomycotina</taxon>
        <taxon>Tremellomycetes</taxon>
        <taxon>Trichosporonales</taxon>
        <taxon>Trichosporonaceae</taxon>
        <taxon>Vanrija</taxon>
    </lineage>
</organism>
<dbReference type="GO" id="GO:0003824">
    <property type="term" value="F:catalytic activity"/>
    <property type="evidence" value="ECO:0007669"/>
    <property type="project" value="UniProtKB-ARBA"/>
</dbReference>